<keyword evidence="4" id="KW-0560">Oxidoreductase</keyword>
<evidence type="ECO:0000256" key="1">
    <source>
        <dbReference type="ARBA" id="ARBA00001974"/>
    </source>
</evidence>
<dbReference type="InterPro" id="IPR036188">
    <property type="entry name" value="FAD/NAD-bd_sf"/>
</dbReference>
<proteinExistence type="predicted"/>
<keyword evidence="2" id="KW-0285">Flavoprotein</keyword>
<dbReference type="SUPFAM" id="SSF54373">
    <property type="entry name" value="FAD-linked reductases, C-terminal domain"/>
    <property type="match status" value="1"/>
</dbReference>
<accession>A0ABW2UJM0</accession>
<evidence type="ECO:0000256" key="3">
    <source>
        <dbReference type="ARBA" id="ARBA00022827"/>
    </source>
</evidence>
<keyword evidence="5 7" id="KW-0503">Monooxygenase</keyword>
<dbReference type="GO" id="GO:0004497">
    <property type="term" value="F:monooxygenase activity"/>
    <property type="evidence" value="ECO:0007669"/>
    <property type="project" value="UniProtKB-KW"/>
</dbReference>
<dbReference type="Proteomes" id="UP001596516">
    <property type="component" value="Unassembled WGS sequence"/>
</dbReference>
<dbReference type="SUPFAM" id="SSF51905">
    <property type="entry name" value="FAD/NAD(P)-binding domain"/>
    <property type="match status" value="1"/>
</dbReference>
<dbReference type="InterPro" id="IPR050493">
    <property type="entry name" value="FAD-dep_Monooxygenase_BioMet"/>
</dbReference>
<dbReference type="InterPro" id="IPR002938">
    <property type="entry name" value="FAD-bd"/>
</dbReference>
<evidence type="ECO:0000256" key="2">
    <source>
        <dbReference type="ARBA" id="ARBA00022630"/>
    </source>
</evidence>
<name>A0ABW2UJM0_9RHOB</name>
<evidence type="ECO:0000313" key="8">
    <source>
        <dbReference type="Proteomes" id="UP001596516"/>
    </source>
</evidence>
<dbReference type="PANTHER" id="PTHR13789:SF318">
    <property type="entry name" value="GERANYLGERANYL DIPHOSPHATE REDUCTASE"/>
    <property type="match status" value="1"/>
</dbReference>
<dbReference type="EMBL" id="JBHTFQ010000006">
    <property type="protein sequence ID" value="MFC7704904.1"/>
    <property type="molecule type" value="Genomic_DNA"/>
</dbReference>
<evidence type="ECO:0000313" key="7">
    <source>
        <dbReference type="EMBL" id="MFC7704904.1"/>
    </source>
</evidence>
<keyword evidence="3" id="KW-0274">FAD</keyword>
<evidence type="ECO:0000259" key="6">
    <source>
        <dbReference type="Pfam" id="PF01494"/>
    </source>
</evidence>
<organism evidence="7 8">
    <name type="scientific">Plastorhodobacter daqingensis</name>
    <dbReference type="NCBI Taxonomy" id="1387281"/>
    <lineage>
        <taxon>Bacteria</taxon>
        <taxon>Pseudomonadati</taxon>
        <taxon>Pseudomonadota</taxon>
        <taxon>Alphaproteobacteria</taxon>
        <taxon>Rhodobacterales</taxon>
        <taxon>Paracoccaceae</taxon>
        <taxon>Plastorhodobacter</taxon>
    </lineage>
</organism>
<keyword evidence="8" id="KW-1185">Reference proteome</keyword>
<gene>
    <name evidence="7" type="ORF">ACFQXB_11925</name>
</gene>
<dbReference type="Gene3D" id="3.50.50.60">
    <property type="entry name" value="FAD/NAD(P)-binding domain"/>
    <property type="match status" value="1"/>
</dbReference>
<evidence type="ECO:0000256" key="5">
    <source>
        <dbReference type="ARBA" id="ARBA00023033"/>
    </source>
</evidence>
<sequence length="397" mass="42518">MLIGQKITVLGAGIAGLAVATALAMRGAQVTVLERADALREVGAGLQISPNGARVLVALGLGAALAQQGVAAQAVVLRDGLRGKQVLRLDLAGLGPGRGYHFLHRADLIEMLAQAARDAGVRFRMLQQVTELTLGDHMPRLRTAQGAECDLPLVIGADGLHSVVRQALNGKVAPFFTHQVAWRAVIPETPGAPAEAQVFMGPGRHLVSYPLRGGTQRNIVAVEERRSWTEEGWTHEDNPENLRAAFAAFGGPLPDWLAQVGQVHLWGLFRHPVAQHWYRVNGADQGVAILGDAAHPTLPFMAQGANMALEDAWVLADCLASHDGLAAAFAAYQMRRQSRVRAVVEAANRNARAYHLRGPLRGVAHLGLRIGGRLMPDAPLRRFDWIYGHDVTAAATG</sequence>
<reference evidence="8" key="1">
    <citation type="journal article" date="2019" name="Int. J. Syst. Evol. Microbiol.">
        <title>The Global Catalogue of Microorganisms (GCM) 10K type strain sequencing project: providing services to taxonomists for standard genome sequencing and annotation.</title>
        <authorList>
            <consortium name="The Broad Institute Genomics Platform"/>
            <consortium name="The Broad Institute Genome Sequencing Center for Infectious Disease"/>
            <person name="Wu L."/>
            <person name="Ma J."/>
        </authorList>
    </citation>
    <scope>NUCLEOTIDE SEQUENCE [LARGE SCALE GENOMIC DNA]</scope>
    <source>
        <strain evidence="8">CGMCC 1.12750</strain>
    </source>
</reference>
<evidence type="ECO:0000256" key="4">
    <source>
        <dbReference type="ARBA" id="ARBA00023002"/>
    </source>
</evidence>
<protein>
    <submittedName>
        <fullName evidence="7">FAD-dependent monooxygenase</fullName>
    </submittedName>
</protein>
<dbReference type="PANTHER" id="PTHR13789">
    <property type="entry name" value="MONOOXYGENASE"/>
    <property type="match status" value="1"/>
</dbReference>
<dbReference type="Pfam" id="PF01494">
    <property type="entry name" value="FAD_binding_3"/>
    <property type="match status" value="1"/>
</dbReference>
<dbReference type="RefSeq" id="WP_377403831.1">
    <property type="nucleotide sequence ID" value="NZ_JBHTFQ010000006.1"/>
</dbReference>
<feature type="domain" description="FAD-binding" evidence="6">
    <location>
        <begin position="7"/>
        <end position="346"/>
    </location>
</feature>
<comment type="caution">
    <text evidence="7">The sequence shown here is derived from an EMBL/GenBank/DDBJ whole genome shotgun (WGS) entry which is preliminary data.</text>
</comment>
<dbReference type="PRINTS" id="PR00420">
    <property type="entry name" value="RNGMNOXGNASE"/>
</dbReference>
<comment type="cofactor">
    <cofactor evidence="1">
        <name>FAD</name>
        <dbReference type="ChEBI" id="CHEBI:57692"/>
    </cofactor>
</comment>